<dbReference type="AlphaFoldDB" id="A0A6J4JF86"/>
<proteinExistence type="predicted"/>
<dbReference type="EMBL" id="CADCTM010000573">
    <property type="protein sequence ID" value="CAA9278972.1"/>
    <property type="molecule type" value="Genomic_DNA"/>
</dbReference>
<accession>A0A6J4JF86</accession>
<name>A0A6J4JF86_9CYAN</name>
<organism evidence="1">
    <name type="scientific">uncultured Coleofasciculus sp</name>
    <dbReference type="NCBI Taxonomy" id="1267456"/>
    <lineage>
        <taxon>Bacteria</taxon>
        <taxon>Bacillati</taxon>
        <taxon>Cyanobacteriota</taxon>
        <taxon>Cyanophyceae</taxon>
        <taxon>Coleofasciculales</taxon>
        <taxon>Coleofasciculaceae</taxon>
        <taxon>Coleofasciculus</taxon>
        <taxon>environmental samples</taxon>
    </lineage>
</organism>
<reference evidence="1" key="1">
    <citation type="submission" date="2020-02" db="EMBL/GenBank/DDBJ databases">
        <authorList>
            <person name="Meier V. D."/>
        </authorList>
    </citation>
    <scope>NUCLEOTIDE SEQUENCE</scope>
    <source>
        <strain evidence="1">AVDCRST_MAG92</strain>
    </source>
</reference>
<protein>
    <submittedName>
        <fullName evidence="1">Uncharacterized protein</fullName>
    </submittedName>
</protein>
<sequence length="431" mass="46582">MFNSTDSSLSKEYTYQLQARCDSGALLPLRPSSAESTQGYNLPNRYSFGNISPSLNNNGNIAFKVLGPWHQAIWYGGDRTGRLVYIAPKSALLSKVSLNNQECLVWEQLRSPRNGIWHYDAATNASTQLTTSPLGSCGWAGATLNDRGWVGFRAKFADAYGLACYHPTPSPATSTLALMGNLDASSIYSFLFLPSFNNQGQIAAKVRLGQPGDIGDERPDQIRIFGPDGDSKLIEVNQNYDPDSPYQSFDNSIGFNDKEQIAFIATLSSGQRGVFRFDPGGTKAMLKPSGSALPTAVCSWLIALEGSGQISRLERFPPKLNNNGLIVFRAFDNNGLRAIWVGDGVTLHKVVCEGDILPTDIGTLKLARPDNGAVFIGAPDLNDQGDIVFAASLSDPQDARIGYGAGLFVARATLIEPVQLARNAFVDSQQN</sequence>
<evidence type="ECO:0000313" key="1">
    <source>
        <dbReference type="EMBL" id="CAA9278972.1"/>
    </source>
</evidence>
<gene>
    <name evidence="1" type="ORF">AVDCRST_MAG92-3401</name>
</gene>
<dbReference type="NCBIfam" id="TIGR05002">
    <property type="entry name" value="NxxGxxAF_repeat"/>
    <property type="match status" value="2"/>
</dbReference>